<dbReference type="EMBL" id="BARW01011093">
    <property type="protein sequence ID" value="GAI84047.1"/>
    <property type="molecule type" value="Genomic_DNA"/>
</dbReference>
<dbReference type="AlphaFoldDB" id="X1RTI5"/>
<sequence length="54" mass="5618">MEADDEGYAGVWWLNGDYCVVNAEEGFGTMADYGMSLKGLGSTPAGGSRVIIVG</sequence>
<reference evidence="1" key="1">
    <citation type="journal article" date="2014" name="Front. Microbiol.">
        <title>High frequency of phylogenetically diverse reductive dehalogenase-homologous genes in deep subseafloor sedimentary metagenomes.</title>
        <authorList>
            <person name="Kawai M."/>
            <person name="Futagami T."/>
            <person name="Toyoda A."/>
            <person name="Takaki Y."/>
            <person name="Nishi S."/>
            <person name="Hori S."/>
            <person name="Arai W."/>
            <person name="Tsubouchi T."/>
            <person name="Morono Y."/>
            <person name="Uchiyama I."/>
            <person name="Ito T."/>
            <person name="Fujiyama A."/>
            <person name="Inagaki F."/>
            <person name="Takami H."/>
        </authorList>
    </citation>
    <scope>NUCLEOTIDE SEQUENCE</scope>
    <source>
        <strain evidence="1">Expedition CK06-06</strain>
    </source>
</reference>
<accession>X1RTI5</accession>
<evidence type="ECO:0000313" key="1">
    <source>
        <dbReference type="EMBL" id="GAI84047.1"/>
    </source>
</evidence>
<proteinExistence type="predicted"/>
<comment type="caution">
    <text evidence="1">The sequence shown here is derived from an EMBL/GenBank/DDBJ whole genome shotgun (WGS) entry which is preliminary data.</text>
</comment>
<gene>
    <name evidence="1" type="ORF">S12H4_21546</name>
</gene>
<protein>
    <submittedName>
        <fullName evidence="1">Uncharacterized protein</fullName>
    </submittedName>
</protein>
<organism evidence="1">
    <name type="scientific">marine sediment metagenome</name>
    <dbReference type="NCBI Taxonomy" id="412755"/>
    <lineage>
        <taxon>unclassified sequences</taxon>
        <taxon>metagenomes</taxon>
        <taxon>ecological metagenomes</taxon>
    </lineage>
</organism>
<name>X1RTI5_9ZZZZ</name>